<proteinExistence type="predicted"/>
<dbReference type="Proteomes" id="UP000054363">
    <property type="component" value="Unassembled WGS sequence"/>
</dbReference>
<evidence type="ECO:0000313" key="2">
    <source>
        <dbReference type="Proteomes" id="UP000054363"/>
    </source>
</evidence>
<dbReference type="STRING" id="435908.IDSA_08845"/>
<evidence type="ECO:0000313" key="1">
    <source>
        <dbReference type="EMBL" id="KFZ30629.1"/>
    </source>
</evidence>
<organism evidence="1 2">
    <name type="scientific">Pseudidiomarina salinarum</name>
    <dbReference type="NCBI Taxonomy" id="435908"/>
    <lineage>
        <taxon>Bacteria</taxon>
        <taxon>Pseudomonadati</taxon>
        <taxon>Pseudomonadota</taxon>
        <taxon>Gammaproteobacteria</taxon>
        <taxon>Alteromonadales</taxon>
        <taxon>Idiomarinaceae</taxon>
        <taxon>Pseudidiomarina</taxon>
    </lineage>
</organism>
<dbReference type="EMBL" id="JPER01000004">
    <property type="protein sequence ID" value="KFZ30629.1"/>
    <property type="molecule type" value="Genomic_DNA"/>
</dbReference>
<gene>
    <name evidence="1" type="ORF">IDSA_08845</name>
</gene>
<name>A0A094IXR3_9GAMM</name>
<dbReference type="OrthoDB" id="9944409at2"/>
<comment type="caution">
    <text evidence="1">The sequence shown here is derived from an EMBL/GenBank/DDBJ whole genome shotgun (WGS) entry which is preliminary data.</text>
</comment>
<dbReference type="AlphaFoldDB" id="A0A094IXR3"/>
<dbReference type="RefSeq" id="WP_034775919.1">
    <property type="nucleotide sequence ID" value="NZ_JPER01000004.1"/>
</dbReference>
<accession>A0A094IXR3</accession>
<keyword evidence="2" id="KW-1185">Reference proteome</keyword>
<sequence length="142" mass="15809">MNQPHDYDPTTAPNAYLKRVFTQPVPRQITFSAMLGSRQIETISLEQYYSALAKDKDYSLIQSVITADKSHPSHSLHSPVRGYILVIDQEPVATFDSGGNPASFNIEGELEPISSSVESEDGTRFEIHEPDAISSADKLYRH</sequence>
<reference evidence="1 2" key="1">
    <citation type="submission" date="2014-06" db="EMBL/GenBank/DDBJ databases">
        <title>The draft genome sequence of Idiomarina salinarum ISL-52.</title>
        <authorList>
            <person name="Du J."/>
            <person name="Shao Z."/>
        </authorList>
    </citation>
    <scope>NUCLEOTIDE SEQUENCE [LARGE SCALE GENOMIC DNA]</scope>
    <source>
        <strain evidence="1 2">ISL-52</strain>
    </source>
</reference>
<protein>
    <submittedName>
        <fullName evidence="1">Uncharacterized protein</fullName>
    </submittedName>
</protein>